<dbReference type="EMBL" id="SZYD01000016">
    <property type="protein sequence ID" value="KAD3336615.1"/>
    <property type="molecule type" value="Genomic_DNA"/>
</dbReference>
<keyword evidence="4" id="KW-1185">Reference proteome</keyword>
<keyword evidence="2" id="KW-1133">Transmembrane helix</keyword>
<feature type="compositionally biased region" description="Basic residues" evidence="1">
    <location>
        <begin position="34"/>
        <end position="49"/>
    </location>
</feature>
<proteinExistence type="predicted"/>
<dbReference type="Proteomes" id="UP000326396">
    <property type="component" value="Linkage Group LG6"/>
</dbReference>
<feature type="region of interest" description="Disordered" evidence="1">
    <location>
        <begin position="1"/>
        <end position="49"/>
    </location>
</feature>
<evidence type="ECO:0000313" key="3">
    <source>
        <dbReference type="EMBL" id="KAD3336615.1"/>
    </source>
</evidence>
<accession>A0A5N6M7J8</accession>
<comment type="caution">
    <text evidence="3">The sequence shown here is derived from an EMBL/GenBank/DDBJ whole genome shotgun (WGS) entry which is preliminary data.</text>
</comment>
<dbReference type="AlphaFoldDB" id="A0A5N6M7J8"/>
<keyword evidence="2" id="KW-0472">Membrane</keyword>
<organism evidence="3 4">
    <name type="scientific">Mikania micrantha</name>
    <name type="common">bitter vine</name>
    <dbReference type="NCBI Taxonomy" id="192012"/>
    <lineage>
        <taxon>Eukaryota</taxon>
        <taxon>Viridiplantae</taxon>
        <taxon>Streptophyta</taxon>
        <taxon>Embryophyta</taxon>
        <taxon>Tracheophyta</taxon>
        <taxon>Spermatophyta</taxon>
        <taxon>Magnoliopsida</taxon>
        <taxon>eudicotyledons</taxon>
        <taxon>Gunneridae</taxon>
        <taxon>Pentapetalae</taxon>
        <taxon>asterids</taxon>
        <taxon>campanulids</taxon>
        <taxon>Asterales</taxon>
        <taxon>Asteraceae</taxon>
        <taxon>Asteroideae</taxon>
        <taxon>Heliantheae alliance</taxon>
        <taxon>Eupatorieae</taxon>
        <taxon>Mikania</taxon>
    </lineage>
</organism>
<evidence type="ECO:0000313" key="4">
    <source>
        <dbReference type="Proteomes" id="UP000326396"/>
    </source>
</evidence>
<feature type="transmembrane region" description="Helical" evidence="2">
    <location>
        <begin position="54"/>
        <end position="80"/>
    </location>
</feature>
<protein>
    <submittedName>
        <fullName evidence="3">Uncharacterized protein</fullName>
    </submittedName>
</protein>
<gene>
    <name evidence="3" type="ORF">E3N88_32134</name>
</gene>
<reference evidence="3 4" key="1">
    <citation type="submission" date="2019-05" db="EMBL/GenBank/DDBJ databases">
        <title>Mikania micrantha, genome provides insights into the molecular mechanism of rapid growth.</title>
        <authorList>
            <person name="Liu B."/>
        </authorList>
    </citation>
    <scope>NUCLEOTIDE SEQUENCE [LARGE SCALE GENOMIC DNA]</scope>
    <source>
        <strain evidence="3">NLD-2019</strain>
        <tissue evidence="3">Leaf</tissue>
    </source>
</reference>
<evidence type="ECO:0000256" key="2">
    <source>
        <dbReference type="SAM" id="Phobius"/>
    </source>
</evidence>
<keyword evidence="2" id="KW-0812">Transmembrane</keyword>
<evidence type="ECO:0000256" key="1">
    <source>
        <dbReference type="SAM" id="MobiDB-lite"/>
    </source>
</evidence>
<name>A0A5N6M7J8_9ASTR</name>
<sequence length="144" mass="15957">MKRNPMQQQQQSREEREERNYPNFTVDEPETSRPKKTNRMANVPRRKKTRTPRIIVSSLVITSSAPVSVSNSYVLVSILVSSSDVTVSTSSVHVYVEASMPSSSGYIPVNVAPFMASFVEATTVTTSFQEASTSRVDAMFEGLC</sequence>